<name>A0ABQ7TVA2_SOLTU</name>
<reference evidence="2 3" key="1">
    <citation type="journal article" date="2021" name="bioRxiv">
        <title>Chromosome-scale and haplotype-resolved genome assembly of a tetraploid potato cultivar.</title>
        <authorList>
            <person name="Sun H."/>
            <person name="Jiao W.-B."/>
            <person name="Krause K."/>
            <person name="Campoy J.A."/>
            <person name="Goel M."/>
            <person name="Folz-Donahue K."/>
            <person name="Kukat C."/>
            <person name="Huettel B."/>
            <person name="Schneeberger K."/>
        </authorList>
    </citation>
    <scope>NUCLEOTIDE SEQUENCE [LARGE SCALE GENOMIC DNA]</scope>
    <source>
        <strain evidence="2">SolTubOtavaFocal</strain>
        <tissue evidence="2">Leaves</tissue>
    </source>
</reference>
<keyword evidence="3" id="KW-1185">Reference proteome</keyword>
<gene>
    <name evidence="2" type="ORF">KY290_036767</name>
</gene>
<comment type="caution">
    <text evidence="2">The sequence shown here is derived from an EMBL/GenBank/DDBJ whole genome shotgun (WGS) entry which is preliminary data.</text>
</comment>
<evidence type="ECO:0000313" key="2">
    <source>
        <dbReference type="EMBL" id="KAH0738062.1"/>
    </source>
</evidence>
<organism evidence="2 3">
    <name type="scientific">Solanum tuberosum</name>
    <name type="common">Potato</name>
    <dbReference type="NCBI Taxonomy" id="4113"/>
    <lineage>
        <taxon>Eukaryota</taxon>
        <taxon>Viridiplantae</taxon>
        <taxon>Streptophyta</taxon>
        <taxon>Embryophyta</taxon>
        <taxon>Tracheophyta</taxon>
        <taxon>Spermatophyta</taxon>
        <taxon>Magnoliopsida</taxon>
        <taxon>eudicotyledons</taxon>
        <taxon>Gunneridae</taxon>
        <taxon>Pentapetalae</taxon>
        <taxon>asterids</taxon>
        <taxon>lamiids</taxon>
        <taxon>Solanales</taxon>
        <taxon>Solanaceae</taxon>
        <taxon>Solanoideae</taxon>
        <taxon>Solaneae</taxon>
        <taxon>Solanum</taxon>
    </lineage>
</organism>
<accession>A0ABQ7TVA2</accession>
<dbReference type="Proteomes" id="UP000826656">
    <property type="component" value="Unassembled WGS sequence"/>
</dbReference>
<dbReference type="EMBL" id="JAIVGD010000028">
    <property type="protein sequence ID" value="KAH0738062.1"/>
    <property type="molecule type" value="Genomic_DNA"/>
</dbReference>
<evidence type="ECO:0000313" key="3">
    <source>
        <dbReference type="Proteomes" id="UP000826656"/>
    </source>
</evidence>
<evidence type="ECO:0000256" key="1">
    <source>
        <dbReference type="SAM" id="MobiDB-lite"/>
    </source>
</evidence>
<proteinExistence type="predicted"/>
<feature type="region of interest" description="Disordered" evidence="1">
    <location>
        <begin position="114"/>
        <end position="133"/>
    </location>
</feature>
<protein>
    <submittedName>
        <fullName evidence="2">Uncharacterized protein</fullName>
    </submittedName>
</protein>
<sequence>MPVEWHEPEVELERLLLSNKHAMTIVLDEEDTVCRSIRSYMFRAAREWASFRSIVSTANEEELMVLEEIGEPMRTRSSGLFFCALSEGRCSHKGHMMRQCPLETYSGPQRSYLGVPARDSTPPGGGKGSTQTAGGWEGQCYAFPRRPEAEIFDGVITRIVPVFN</sequence>